<evidence type="ECO:0000256" key="3">
    <source>
        <dbReference type="ARBA" id="ARBA00010005"/>
    </source>
</evidence>
<dbReference type="Proteomes" id="UP000479000">
    <property type="component" value="Unassembled WGS sequence"/>
</dbReference>
<evidence type="ECO:0000259" key="12">
    <source>
        <dbReference type="Pfam" id="PF25137"/>
    </source>
</evidence>
<evidence type="ECO:0000256" key="6">
    <source>
        <dbReference type="ARBA" id="ARBA00023002"/>
    </source>
</evidence>
<organism evidence="13 14">
    <name type="scientific">Nesidiocoris tenuis</name>
    <dbReference type="NCBI Taxonomy" id="355587"/>
    <lineage>
        <taxon>Eukaryota</taxon>
        <taxon>Metazoa</taxon>
        <taxon>Ecdysozoa</taxon>
        <taxon>Arthropoda</taxon>
        <taxon>Hexapoda</taxon>
        <taxon>Insecta</taxon>
        <taxon>Pterygota</taxon>
        <taxon>Neoptera</taxon>
        <taxon>Paraneoptera</taxon>
        <taxon>Hemiptera</taxon>
        <taxon>Heteroptera</taxon>
        <taxon>Panheteroptera</taxon>
        <taxon>Cimicomorpha</taxon>
        <taxon>Miridae</taxon>
        <taxon>Dicyphina</taxon>
        <taxon>Nesidiocoris</taxon>
    </lineage>
</organism>
<gene>
    <name evidence="13" type="ORF">NTEN_LOCUS20916</name>
</gene>
<dbReference type="SUPFAM" id="SSF56796">
    <property type="entry name" value="Dehydroquinate synthase-like"/>
    <property type="match status" value="1"/>
</dbReference>
<name>A0A6H5HQ80_9HEMI</name>
<comment type="similarity">
    <text evidence="3">Belongs to the iron-containing alcohol dehydrogenase family. Hydroxyacid-oxoacid transhydrogenase subfamily.</text>
</comment>
<dbReference type="GO" id="GO:0046872">
    <property type="term" value="F:metal ion binding"/>
    <property type="evidence" value="ECO:0007669"/>
    <property type="project" value="InterPro"/>
</dbReference>
<dbReference type="Pfam" id="PF00465">
    <property type="entry name" value="Fe-ADH"/>
    <property type="match status" value="1"/>
</dbReference>
<accession>A0A6H5HQ80</accession>
<dbReference type="GO" id="GO:0005739">
    <property type="term" value="C:mitochondrion"/>
    <property type="evidence" value="ECO:0007669"/>
    <property type="project" value="UniProtKB-SubCell"/>
</dbReference>
<dbReference type="Gene3D" id="3.40.50.1970">
    <property type="match status" value="1"/>
</dbReference>
<comment type="subcellular location">
    <subcellularLocation>
        <location evidence="2">Mitochondrion</location>
    </subcellularLocation>
</comment>
<dbReference type="PANTHER" id="PTHR11496:SF83">
    <property type="entry name" value="HYDROXYACID-OXOACID TRANSHYDROGENASE, MITOCHONDRIAL"/>
    <property type="match status" value="1"/>
</dbReference>
<keyword evidence="6" id="KW-0560">Oxidoreductase</keyword>
<dbReference type="GO" id="GO:0004022">
    <property type="term" value="F:alcohol dehydrogenase (NAD+) activity"/>
    <property type="evidence" value="ECO:0007669"/>
    <property type="project" value="InterPro"/>
</dbReference>
<evidence type="ECO:0000256" key="4">
    <source>
        <dbReference type="ARBA" id="ARBA00013182"/>
    </source>
</evidence>
<keyword evidence="7" id="KW-0496">Mitochondrion</keyword>
<dbReference type="AlphaFoldDB" id="A0A6H5HQ80"/>
<evidence type="ECO:0000313" key="14">
    <source>
        <dbReference type="Proteomes" id="UP000479000"/>
    </source>
</evidence>
<comment type="catalytic activity">
    <reaction evidence="9">
        <text>4-hydroxybutanoate + 2-oxoglutarate = (R)-2-hydroxyglutarate + succinate semialdehyde</text>
        <dbReference type="Rhea" id="RHEA:24734"/>
        <dbReference type="ChEBI" id="CHEBI:15801"/>
        <dbReference type="ChEBI" id="CHEBI:16724"/>
        <dbReference type="ChEBI" id="CHEBI:16810"/>
        <dbReference type="ChEBI" id="CHEBI:57706"/>
        <dbReference type="EC" id="1.1.99.24"/>
    </reaction>
</comment>
<evidence type="ECO:0000256" key="8">
    <source>
        <dbReference type="ARBA" id="ARBA00024921"/>
    </source>
</evidence>
<comment type="function">
    <text evidence="8">Catalyzes the cofactor-independent reversible oxidation of gamma-hydroxybutyrate (GHB) to succinic semialdehyde (SSA) coupled to reduction of 2-ketoglutarate (2-KG) to D-2-hydroxyglutarate (D-2-HG). L-3-hydroxybutyrate (L-3-OHB) is also a substrate for HOT when using 2-KG as hydrogen acceptor, resulting in the formation of D-2-HG.</text>
</comment>
<dbReference type="InterPro" id="IPR042157">
    <property type="entry name" value="HOT"/>
</dbReference>
<dbReference type="FunFam" id="3.40.50.1970:FF:000010">
    <property type="entry name" value="Probable hydroxyacid-oxoacid transhydrogenase, mitochondrial"/>
    <property type="match status" value="1"/>
</dbReference>
<sequence>MLMLIDGWIIICKCPAHSHEVPAIIRTSTHGDSAAQRTTEYAFEMASSTIRYGPGVSNEVGMDMVNMKAKNVCVMTDSNLSKLLPVKTVMNSLTRSGIKFSVYDQCRVEPTDQSFADAIKFAKATDFDVFIAVGGGSVIDTCKAANLYSCDPGAEFLDYVYAPIGKNKPVTVALKPLIAIPTTSGTGSETTGVSIFDYTPLHAKLGIANRALRPTLGIVDPLHTLSLPERVTAFSGYAFYSCTTEIIFWEVSYPEDFSKRFSGVWLTQNVCRFDVFCHALESFTAVPYNERKPCPSNPLLRPAYQGSNPISDVWARYALQILAKYFKRAVYNSDDVEARSHMHLAASMAGVGFGNAGVHLCHGLSYAISGKVKSFQPEGYSKSHPIIPHGLSVVMSAPAVFNFTSSACPDRHLEAARLLGADKPNAKREDAGKILGDVIREYMRVMKVDNGLNALGYSKDDIQLLVEGTLPQERIRALAPREQSSEDLANLFENSMTIY</sequence>
<dbReference type="PANTHER" id="PTHR11496">
    <property type="entry name" value="ALCOHOL DEHYDROGENASE"/>
    <property type="match status" value="1"/>
</dbReference>
<dbReference type="EC" id="1.1.99.24" evidence="4"/>
<evidence type="ECO:0000259" key="11">
    <source>
        <dbReference type="Pfam" id="PF00465"/>
    </source>
</evidence>
<dbReference type="EMBL" id="CADCXU010030600">
    <property type="protein sequence ID" value="CAB0016787.1"/>
    <property type="molecule type" value="Genomic_DNA"/>
</dbReference>
<keyword evidence="14" id="KW-1185">Reference proteome</keyword>
<feature type="domain" description="Alcohol dehydrogenase iron-type/glycerol dehydrogenase GldA" evidence="11">
    <location>
        <begin position="48"/>
        <end position="221"/>
    </location>
</feature>
<feature type="domain" description="Fe-containing alcohol dehydrogenase-like C-terminal" evidence="12">
    <location>
        <begin position="306"/>
        <end position="495"/>
    </location>
</feature>
<dbReference type="Gene3D" id="1.20.1090.10">
    <property type="entry name" value="Dehydroquinate synthase-like - alpha domain"/>
    <property type="match status" value="1"/>
</dbReference>
<keyword evidence="5" id="KW-0809">Transit peptide</keyword>
<dbReference type="InterPro" id="IPR001670">
    <property type="entry name" value="ADH_Fe/GldA"/>
</dbReference>
<dbReference type="InterPro" id="IPR056798">
    <property type="entry name" value="ADH_Fe_C"/>
</dbReference>
<dbReference type="CDD" id="cd08190">
    <property type="entry name" value="HOT"/>
    <property type="match status" value="1"/>
</dbReference>
<dbReference type="OrthoDB" id="339764at2759"/>
<proteinExistence type="inferred from homology"/>
<dbReference type="GO" id="GO:0047988">
    <property type="term" value="F:hydroxyacid-oxoacid transhydrogenase activity"/>
    <property type="evidence" value="ECO:0007669"/>
    <property type="project" value="UniProtKB-EC"/>
</dbReference>
<dbReference type="InterPro" id="IPR039697">
    <property type="entry name" value="Alcohol_dehydrogenase_Fe"/>
</dbReference>
<evidence type="ECO:0000256" key="5">
    <source>
        <dbReference type="ARBA" id="ARBA00022946"/>
    </source>
</evidence>
<evidence type="ECO:0000313" key="13">
    <source>
        <dbReference type="EMBL" id="CAB0016787.1"/>
    </source>
</evidence>
<evidence type="ECO:0000256" key="7">
    <source>
        <dbReference type="ARBA" id="ARBA00023128"/>
    </source>
</evidence>
<dbReference type="Pfam" id="PF25137">
    <property type="entry name" value="ADH_Fe_C"/>
    <property type="match status" value="1"/>
</dbReference>
<protein>
    <recommendedName>
        <fullName evidence="10">Probable hydroxyacid-oxoacid transhydrogenase, mitochondrial</fullName>
        <ecNumber evidence="4">1.1.99.24</ecNumber>
    </recommendedName>
</protein>
<evidence type="ECO:0000256" key="1">
    <source>
        <dbReference type="ARBA" id="ARBA00000813"/>
    </source>
</evidence>
<dbReference type="FunFam" id="1.20.1090.10:FF:000003">
    <property type="entry name" value="Probable hydroxyacid-oxoacid transhydrogenase, mitochondrial"/>
    <property type="match status" value="1"/>
</dbReference>
<comment type="catalytic activity">
    <reaction evidence="1">
        <text>(S)-3-hydroxybutanoate + 2-oxoglutarate = (R)-2-hydroxyglutarate + acetoacetate</text>
        <dbReference type="Rhea" id="RHEA:23048"/>
        <dbReference type="ChEBI" id="CHEBI:11047"/>
        <dbReference type="ChEBI" id="CHEBI:13705"/>
        <dbReference type="ChEBI" id="CHEBI:15801"/>
        <dbReference type="ChEBI" id="CHEBI:16810"/>
        <dbReference type="EC" id="1.1.99.24"/>
    </reaction>
</comment>
<reference evidence="13 14" key="1">
    <citation type="submission" date="2020-02" db="EMBL/GenBank/DDBJ databases">
        <authorList>
            <person name="Ferguson B K."/>
        </authorList>
    </citation>
    <scope>NUCLEOTIDE SEQUENCE [LARGE SCALE GENOMIC DNA]</scope>
</reference>
<evidence type="ECO:0000256" key="10">
    <source>
        <dbReference type="ARBA" id="ARBA00070550"/>
    </source>
</evidence>
<evidence type="ECO:0000256" key="9">
    <source>
        <dbReference type="ARBA" id="ARBA00049496"/>
    </source>
</evidence>
<evidence type="ECO:0000256" key="2">
    <source>
        <dbReference type="ARBA" id="ARBA00004173"/>
    </source>
</evidence>